<evidence type="ECO:0000313" key="3">
    <source>
        <dbReference type="EMBL" id="NMH80063.1"/>
    </source>
</evidence>
<keyword evidence="4" id="KW-1185">Reference proteome</keyword>
<dbReference type="RefSeq" id="WP_169393831.1">
    <property type="nucleotide sequence ID" value="NZ_BAAAJH010000001.1"/>
</dbReference>
<organism evidence="2 4">
    <name type="scientific">Pseudonocardia xinjiangensis</name>
    <dbReference type="NCBI Taxonomy" id="75289"/>
    <lineage>
        <taxon>Bacteria</taxon>
        <taxon>Bacillati</taxon>
        <taxon>Actinomycetota</taxon>
        <taxon>Actinomycetes</taxon>
        <taxon>Pseudonocardiales</taxon>
        <taxon>Pseudonocardiaceae</taxon>
        <taxon>Pseudonocardia</taxon>
    </lineage>
</organism>
<accession>A0ABX1R5S5</accession>
<comment type="caution">
    <text evidence="2">The sequence shown here is derived from an EMBL/GenBank/DDBJ whole genome shotgun (WGS) entry which is preliminary data.</text>
</comment>
<protein>
    <submittedName>
        <fullName evidence="2">Uncharacterized protein</fullName>
    </submittedName>
</protein>
<dbReference type="EMBL" id="JAAXKY010000087">
    <property type="protein sequence ID" value="NMH80063.1"/>
    <property type="molecule type" value="Genomic_DNA"/>
</dbReference>
<dbReference type="Proteomes" id="UP001296706">
    <property type="component" value="Unassembled WGS sequence"/>
</dbReference>
<evidence type="ECO:0000256" key="1">
    <source>
        <dbReference type="SAM" id="MobiDB-lite"/>
    </source>
</evidence>
<reference evidence="2 4" key="1">
    <citation type="submission" date="2020-04" db="EMBL/GenBank/DDBJ databases">
        <authorList>
            <person name="Klaysubun C."/>
            <person name="Duangmal K."/>
            <person name="Lipun K."/>
        </authorList>
    </citation>
    <scope>NUCLEOTIDE SEQUENCE [LARGE SCALE GENOMIC DNA]</scope>
    <source>
        <strain evidence="2 4">JCM 11839</strain>
    </source>
</reference>
<sequence length="105" mass="11091">MMAAIPLRLDATRTFHEAIGAEVGAGSQVASKGFVTFGSTFGGTTWSRVTALSNTGAVLATWTDVRTNNNTSADRELPAGTRSVTVEGQSDNDGTRPWASVWCIR</sequence>
<name>A0ABX1R5S5_9PSEU</name>
<proteinExistence type="predicted"/>
<feature type="region of interest" description="Disordered" evidence="1">
    <location>
        <begin position="69"/>
        <end position="99"/>
    </location>
</feature>
<gene>
    <name evidence="2" type="ORF">HF577_01325</name>
    <name evidence="3" type="ORF">HF577_23610</name>
</gene>
<evidence type="ECO:0000313" key="4">
    <source>
        <dbReference type="Proteomes" id="UP001296706"/>
    </source>
</evidence>
<evidence type="ECO:0000313" key="2">
    <source>
        <dbReference type="EMBL" id="NMH75751.1"/>
    </source>
</evidence>
<dbReference type="EMBL" id="JAAXKY010000002">
    <property type="protein sequence ID" value="NMH75751.1"/>
    <property type="molecule type" value="Genomic_DNA"/>
</dbReference>
<feature type="compositionally biased region" description="Polar residues" evidence="1">
    <location>
        <begin position="82"/>
        <end position="92"/>
    </location>
</feature>